<reference evidence="7" key="1">
    <citation type="journal article" date="2023" name="IMA Fungus">
        <title>Comparative genomic study of the Penicillium genus elucidates a diverse pangenome and 15 lateral gene transfer events.</title>
        <authorList>
            <person name="Petersen C."/>
            <person name="Sorensen T."/>
            <person name="Nielsen M.R."/>
            <person name="Sondergaard T.E."/>
            <person name="Sorensen J.L."/>
            <person name="Fitzpatrick D.A."/>
            <person name="Frisvad J.C."/>
            <person name="Nielsen K.L."/>
        </authorList>
    </citation>
    <scope>NUCLEOTIDE SEQUENCE</scope>
    <source>
        <strain evidence="7">IBT 17514</strain>
    </source>
</reference>
<evidence type="ECO:0000256" key="5">
    <source>
        <dbReference type="ARBA" id="ARBA00023163"/>
    </source>
</evidence>
<proteinExistence type="predicted"/>
<keyword evidence="1" id="KW-0479">Metal-binding</keyword>
<sequence length="314" mass="35544">MAISSFFVQFVGDSSRPPKTADLRFAHRHYGNAIHEIMTAKTDNLDVVVTACILLIGVEFLRGCPESAIFHTRHAMRLVKAYKPRVELEATLALFNAFILLLPDCFPEMPRPVEYKSPCGVTGFSDLIQAKQALTELTSRAVALAFARENEDKCTDTESSSEPEMNVEFQQRKLNEDLDAFYAILLGLERFNVNMNRRGNRLFKARWVVCKIWANDGLSPDAPYSVHEYYFQQILDIVSDAYMDGPKFIFGIEFTTILLFVLRQCRDEQVHLAALRLFKNGCCARQDLSLSQHLYTRNNKALPGDVAVSGNMAN</sequence>
<dbReference type="PANTHER" id="PTHR36206">
    <property type="entry name" value="ASPERCRYPTIN BIOSYNTHESIS CLUSTER-SPECIFIC TRANSCRIPTION REGULATOR ATNN-RELATED"/>
    <property type="match status" value="1"/>
</dbReference>
<accession>A0AAD6MXL8</accession>
<dbReference type="EMBL" id="JAQJAN010000004">
    <property type="protein sequence ID" value="KAJ5731958.1"/>
    <property type="molecule type" value="Genomic_DNA"/>
</dbReference>
<keyword evidence="6" id="KW-0539">Nucleus</keyword>
<protein>
    <submittedName>
        <fullName evidence="7">Uncharacterized protein</fullName>
    </submittedName>
</protein>
<keyword evidence="3" id="KW-0805">Transcription regulation</keyword>
<evidence type="ECO:0000313" key="8">
    <source>
        <dbReference type="Proteomes" id="UP001215712"/>
    </source>
</evidence>
<dbReference type="PANTHER" id="PTHR36206:SF12">
    <property type="entry name" value="ASPERCRYPTIN BIOSYNTHESIS CLUSTER-SPECIFIC TRANSCRIPTION REGULATOR ATNN-RELATED"/>
    <property type="match status" value="1"/>
</dbReference>
<comment type="caution">
    <text evidence="7">The sequence shown here is derived from an EMBL/GenBank/DDBJ whole genome shotgun (WGS) entry which is preliminary data.</text>
</comment>
<evidence type="ECO:0000256" key="6">
    <source>
        <dbReference type="ARBA" id="ARBA00023242"/>
    </source>
</evidence>
<keyword evidence="5" id="KW-0804">Transcription</keyword>
<organism evidence="7 8">
    <name type="scientific">Penicillium malachiteum</name>
    <dbReference type="NCBI Taxonomy" id="1324776"/>
    <lineage>
        <taxon>Eukaryota</taxon>
        <taxon>Fungi</taxon>
        <taxon>Dikarya</taxon>
        <taxon>Ascomycota</taxon>
        <taxon>Pezizomycotina</taxon>
        <taxon>Eurotiomycetes</taxon>
        <taxon>Eurotiomycetidae</taxon>
        <taxon>Eurotiales</taxon>
        <taxon>Aspergillaceae</taxon>
        <taxon>Penicillium</taxon>
    </lineage>
</organism>
<dbReference type="GO" id="GO:0003677">
    <property type="term" value="F:DNA binding"/>
    <property type="evidence" value="ECO:0007669"/>
    <property type="project" value="UniProtKB-KW"/>
</dbReference>
<dbReference type="InterPro" id="IPR052360">
    <property type="entry name" value="Transcr_Regulatory_Proteins"/>
</dbReference>
<reference evidence="7" key="2">
    <citation type="submission" date="2023-01" db="EMBL/GenBank/DDBJ databases">
        <authorList>
            <person name="Petersen C."/>
        </authorList>
    </citation>
    <scope>NUCLEOTIDE SEQUENCE</scope>
    <source>
        <strain evidence="7">IBT 17514</strain>
    </source>
</reference>
<dbReference type="Proteomes" id="UP001215712">
    <property type="component" value="Unassembled WGS sequence"/>
</dbReference>
<evidence type="ECO:0000256" key="4">
    <source>
        <dbReference type="ARBA" id="ARBA00023125"/>
    </source>
</evidence>
<dbReference type="GO" id="GO:0046872">
    <property type="term" value="F:metal ion binding"/>
    <property type="evidence" value="ECO:0007669"/>
    <property type="project" value="UniProtKB-KW"/>
</dbReference>
<dbReference type="AlphaFoldDB" id="A0AAD6MXL8"/>
<evidence type="ECO:0000256" key="3">
    <source>
        <dbReference type="ARBA" id="ARBA00023015"/>
    </source>
</evidence>
<keyword evidence="8" id="KW-1185">Reference proteome</keyword>
<evidence type="ECO:0000313" key="7">
    <source>
        <dbReference type="EMBL" id="KAJ5731958.1"/>
    </source>
</evidence>
<evidence type="ECO:0000256" key="1">
    <source>
        <dbReference type="ARBA" id="ARBA00022723"/>
    </source>
</evidence>
<keyword evidence="2" id="KW-0862">Zinc</keyword>
<keyword evidence="4" id="KW-0238">DNA-binding</keyword>
<evidence type="ECO:0000256" key="2">
    <source>
        <dbReference type="ARBA" id="ARBA00022833"/>
    </source>
</evidence>
<name>A0AAD6MXL8_9EURO</name>
<gene>
    <name evidence="7" type="ORF">N7493_003439</name>
</gene>